<dbReference type="EMBL" id="JBANQN010000003">
    <property type="protein sequence ID" value="KAK6793742.1"/>
    <property type="molecule type" value="Genomic_DNA"/>
</dbReference>
<comment type="caution">
    <text evidence="1">The sequence shown here is derived from an EMBL/GenBank/DDBJ whole genome shotgun (WGS) entry which is preliminary data.</text>
</comment>
<sequence>MEEYKYYKLHHRDDKNASICSSSSLLNLENELMKHSRTLLLLSCDFGTSWNSRKLVLSKKQSLFMFMNELIF</sequence>
<reference evidence="1 2" key="1">
    <citation type="submission" date="2024-02" db="EMBL/GenBank/DDBJ databases">
        <title>de novo genome assembly of Solanum bulbocastanum strain 11H21.</title>
        <authorList>
            <person name="Hosaka A.J."/>
        </authorList>
    </citation>
    <scope>NUCLEOTIDE SEQUENCE [LARGE SCALE GENOMIC DNA]</scope>
    <source>
        <tissue evidence="1">Young leaves</tissue>
    </source>
</reference>
<evidence type="ECO:0000313" key="1">
    <source>
        <dbReference type="EMBL" id="KAK6793742.1"/>
    </source>
</evidence>
<proteinExistence type="predicted"/>
<gene>
    <name evidence="1" type="ORF">RDI58_007195</name>
</gene>
<dbReference type="AlphaFoldDB" id="A0AAN8TYS0"/>
<dbReference type="SUPFAM" id="SSF48439">
    <property type="entry name" value="Protein prenylyltransferase"/>
    <property type="match status" value="1"/>
</dbReference>
<keyword evidence="2" id="KW-1185">Reference proteome</keyword>
<evidence type="ECO:0000313" key="2">
    <source>
        <dbReference type="Proteomes" id="UP001371456"/>
    </source>
</evidence>
<organism evidence="1 2">
    <name type="scientific">Solanum bulbocastanum</name>
    <name type="common">Wild potato</name>
    <dbReference type="NCBI Taxonomy" id="147425"/>
    <lineage>
        <taxon>Eukaryota</taxon>
        <taxon>Viridiplantae</taxon>
        <taxon>Streptophyta</taxon>
        <taxon>Embryophyta</taxon>
        <taxon>Tracheophyta</taxon>
        <taxon>Spermatophyta</taxon>
        <taxon>Magnoliopsida</taxon>
        <taxon>eudicotyledons</taxon>
        <taxon>Gunneridae</taxon>
        <taxon>Pentapetalae</taxon>
        <taxon>asterids</taxon>
        <taxon>lamiids</taxon>
        <taxon>Solanales</taxon>
        <taxon>Solanaceae</taxon>
        <taxon>Solanoideae</taxon>
        <taxon>Solaneae</taxon>
        <taxon>Solanum</taxon>
    </lineage>
</organism>
<protein>
    <submittedName>
        <fullName evidence="1">Uncharacterized protein</fullName>
    </submittedName>
</protein>
<dbReference type="Proteomes" id="UP001371456">
    <property type="component" value="Unassembled WGS sequence"/>
</dbReference>
<accession>A0AAN8TYS0</accession>
<name>A0AAN8TYS0_SOLBU</name>